<feature type="compositionally biased region" description="Basic and acidic residues" evidence="1">
    <location>
        <begin position="80"/>
        <end position="90"/>
    </location>
</feature>
<proteinExistence type="predicted"/>
<keyword evidence="3" id="KW-1185">Reference proteome</keyword>
<gene>
    <name evidence="2" type="ORF">ADUPG1_003114</name>
</gene>
<dbReference type="EMBL" id="BQXS01004035">
    <property type="protein sequence ID" value="GKT36136.1"/>
    <property type="molecule type" value="Genomic_DNA"/>
</dbReference>
<reference evidence="2" key="1">
    <citation type="submission" date="2022-03" db="EMBL/GenBank/DDBJ databases">
        <title>Draft genome sequence of Aduncisulcus paluster, a free-living microaerophilic Fornicata.</title>
        <authorList>
            <person name="Yuyama I."/>
            <person name="Kume K."/>
            <person name="Tamura T."/>
            <person name="Inagaki Y."/>
            <person name="Hashimoto T."/>
        </authorList>
    </citation>
    <scope>NUCLEOTIDE SEQUENCE</scope>
    <source>
        <strain evidence="2">NY0171</strain>
    </source>
</reference>
<organism evidence="2 3">
    <name type="scientific">Aduncisulcus paluster</name>
    <dbReference type="NCBI Taxonomy" id="2918883"/>
    <lineage>
        <taxon>Eukaryota</taxon>
        <taxon>Metamonada</taxon>
        <taxon>Carpediemonas-like organisms</taxon>
        <taxon>Aduncisulcus</taxon>
    </lineage>
</organism>
<sequence length="123" mass="13328">MASIHKNGLDSTKCSIRDGLHAISGSSQKHGIIAEDSFIDEVKHAVAGLTTPSPPKCEVSQDSSSSDVRKESKVQSSPIDAKKEECRESSMKPPSHPKVELTPPSLFHISPPMIELPEDGYYD</sequence>
<dbReference type="Proteomes" id="UP001057375">
    <property type="component" value="Unassembled WGS sequence"/>
</dbReference>
<name>A0ABQ5KVT4_9EUKA</name>
<comment type="caution">
    <text evidence="2">The sequence shown here is derived from an EMBL/GenBank/DDBJ whole genome shotgun (WGS) entry which is preliminary data.</text>
</comment>
<evidence type="ECO:0000313" key="3">
    <source>
        <dbReference type="Proteomes" id="UP001057375"/>
    </source>
</evidence>
<feature type="region of interest" description="Disordered" evidence="1">
    <location>
        <begin position="47"/>
        <end position="123"/>
    </location>
</feature>
<evidence type="ECO:0000256" key="1">
    <source>
        <dbReference type="SAM" id="MobiDB-lite"/>
    </source>
</evidence>
<protein>
    <submittedName>
        <fullName evidence="2">Uncharacterized protein</fullName>
    </submittedName>
</protein>
<accession>A0ABQ5KVT4</accession>
<evidence type="ECO:0000313" key="2">
    <source>
        <dbReference type="EMBL" id="GKT36136.1"/>
    </source>
</evidence>